<dbReference type="InterPro" id="IPR002110">
    <property type="entry name" value="Ankyrin_rpt"/>
</dbReference>
<keyword evidence="2" id="KW-0472">Membrane</keyword>
<feature type="transmembrane region" description="Helical" evidence="2">
    <location>
        <begin position="581"/>
        <end position="600"/>
    </location>
</feature>
<dbReference type="Pfam" id="PF13962">
    <property type="entry name" value="PGG"/>
    <property type="match status" value="1"/>
</dbReference>
<feature type="domain" description="PGG" evidence="3">
    <location>
        <begin position="463"/>
        <end position="574"/>
    </location>
</feature>
<feature type="compositionally biased region" description="Pro residues" evidence="1">
    <location>
        <begin position="37"/>
        <end position="50"/>
    </location>
</feature>
<dbReference type="GO" id="GO:0016020">
    <property type="term" value="C:membrane"/>
    <property type="evidence" value="ECO:0007669"/>
    <property type="project" value="TreeGrafter"/>
</dbReference>
<evidence type="ECO:0000313" key="4">
    <source>
        <dbReference type="EMBL" id="CAH1442224.1"/>
    </source>
</evidence>
<evidence type="ECO:0000313" key="5">
    <source>
        <dbReference type="Proteomes" id="UP001157418"/>
    </source>
</evidence>
<dbReference type="SMART" id="SM00248">
    <property type="entry name" value="ANK"/>
    <property type="match status" value="5"/>
</dbReference>
<dbReference type="Pfam" id="PF12796">
    <property type="entry name" value="Ank_2"/>
    <property type="match status" value="1"/>
</dbReference>
<evidence type="ECO:0000256" key="1">
    <source>
        <dbReference type="SAM" id="MobiDB-lite"/>
    </source>
</evidence>
<dbReference type="EMBL" id="CAKMRJ010005412">
    <property type="protein sequence ID" value="CAH1442224.1"/>
    <property type="molecule type" value="Genomic_DNA"/>
</dbReference>
<reference evidence="4 5" key="1">
    <citation type="submission" date="2022-01" db="EMBL/GenBank/DDBJ databases">
        <authorList>
            <person name="Xiong W."/>
            <person name="Schranz E."/>
        </authorList>
    </citation>
    <scope>NUCLEOTIDE SEQUENCE [LARGE SCALE GENOMIC DNA]</scope>
</reference>
<feature type="transmembrane region" description="Helical" evidence="2">
    <location>
        <begin position="551"/>
        <end position="575"/>
    </location>
</feature>
<dbReference type="SUPFAM" id="SSF48403">
    <property type="entry name" value="Ankyrin repeat"/>
    <property type="match status" value="1"/>
</dbReference>
<proteinExistence type="predicted"/>
<name>A0AAU9NX04_9ASTR</name>
<dbReference type="PANTHER" id="PTHR24177:SF301">
    <property type="entry name" value="ANKYRIN REPEAT-CONTAINING DOMAIN, PGG DOMAIN PROTEIN-RELATED"/>
    <property type="match status" value="1"/>
</dbReference>
<feature type="transmembrane region" description="Helical" evidence="2">
    <location>
        <begin position="473"/>
        <end position="495"/>
    </location>
</feature>
<keyword evidence="5" id="KW-1185">Reference proteome</keyword>
<dbReference type="Gene3D" id="1.25.40.20">
    <property type="entry name" value="Ankyrin repeat-containing domain"/>
    <property type="match status" value="2"/>
</dbReference>
<dbReference type="Proteomes" id="UP001157418">
    <property type="component" value="Unassembled WGS sequence"/>
</dbReference>
<feature type="region of interest" description="Disordered" evidence="1">
    <location>
        <begin position="33"/>
        <end position="53"/>
    </location>
</feature>
<accession>A0AAU9NX04</accession>
<evidence type="ECO:0000256" key="2">
    <source>
        <dbReference type="SAM" id="Phobius"/>
    </source>
</evidence>
<dbReference type="InterPro" id="IPR026961">
    <property type="entry name" value="PGG_dom"/>
</dbReference>
<dbReference type="AlphaFoldDB" id="A0AAU9NX04"/>
<comment type="caution">
    <text evidence="4">The sequence shown here is derived from an EMBL/GenBank/DDBJ whole genome shotgun (WGS) entry which is preliminary data.</text>
</comment>
<protein>
    <recommendedName>
        <fullName evidence="3">PGG domain-containing protein</fullName>
    </recommendedName>
</protein>
<evidence type="ECO:0000259" key="3">
    <source>
        <dbReference type="Pfam" id="PF13962"/>
    </source>
</evidence>
<dbReference type="InterPro" id="IPR036770">
    <property type="entry name" value="Ankyrin_rpt-contain_sf"/>
</dbReference>
<organism evidence="4 5">
    <name type="scientific">Lactuca virosa</name>
    <dbReference type="NCBI Taxonomy" id="75947"/>
    <lineage>
        <taxon>Eukaryota</taxon>
        <taxon>Viridiplantae</taxon>
        <taxon>Streptophyta</taxon>
        <taxon>Embryophyta</taxon>
        <taxon>Tracheophyta</taxon>
        <taxon>Spermatophyta</taxon>
        <taxon>Magnoliopsida</taxon>
        <taxon>eudicotyledons</taxon>
        <taxon>Gunneridae</taxon>
        <taxon>Pentapetalae</taxon>
        <taxon>asterids</taxon>
        <taxon>campanulids</taxon>
        <taxon>Asterales</taxon>
        <taxon>Asteraceae</taxon>
        <taxon>Cichorioideae</taxon>
        <taxon>Cichorieae</taxon>
        <taxon>Lactucinae</taxon>
        <taxon>Lactuca</taxon>
    </lineage>
</organism>
<keyword evidence="2" id="KW-0812">Transmembrane</keyword>
<gene>
    <name evidence="4" type="ORF">LVIROSA_LOCUS28230</name>
</gene>
<sequence>MFFVLNNRGAQQAIPSFPLVIFKRLVKPPLLDFNKNPAPPTPPPPPPPSPLQQNLPCQDFLADDRRGEFNDICVRLCKASIKGDWKTAKAILQKNKELIRCSITEKHETALHVAALAESTSFVNNLVEIMEPKDLLLQTKTGDTALCLAAAAGNVRMAKIMVAKNESLLNIRGSEGLEPLCVAAFYGNRDMVDYLYEKSNKMTGLDWKASTKQWLLLKCIEFDLFDAALNILEDHPDLAQSGTILGVLAQKPYAFNEPQPHIIWRIIKSTICLKVGPDARESQAMQVLRKVWTKIVQRPKAEVDNILRGPGTVINGRVIYSSHILFVAAEMGNTEFVLELISKYPDLIWKNNENKQSIFHIAVSHRNEGIYKLLYEIGSMKDMITRITDTDRNNMLHLVGKNAVKNRLEDVSGVAFQMQRELIWFKEVESMIPPFYRKEKNNDGLTPLELFTESHKDLVSKGEEWMKGTASQCMVVAALIATIVFAVAFTIPGGYNQNGLPVFLPKGLFIAFVIVDAISLVLSSTSILVFLSILTSRYAQQDFLKALPKKLLIGLGTLFLSIMTMMISFSISFFLLYEEKLITVAIPISIFAVIPIISYAKLHYPLLMDSFHSTRSSRYLFKPRRRLFFYENPRL</sequence>
<dbReference type="PANTHER" id="PTHR24177">
    <property type="entry name" value="CASKIN"/>
    <property type="match status" value="1"/>
</dbReference>
<feature type="transmembrane region" description="Helical" evidence="2">
    <location>
        <begin position="507"/>
        <end position="531"/>
    </location>
</feature>
<keyword evidence="2" id="KW-1133">Transmembrane helix</keyword>